<accession>A0A1I0X484</accession>
<evidence type="ECO:0008006" key="4">
    <source>
        <dbReference type="Google" id="ProtNLM"/>
    </source>
</evidence>
<evidence type="ECO:0000313" key="3">
    <source>
        <dbReference type="Proteomes" id="UP000199012"/>
    </source>
</evidence>
<feature type="transmembrane region" description="Helical" evidence="1">
    <location>
        <begin position="840"/>
        <end position="861"/>
    </location>
</feature>
<dbReference type="Proteomes" id="UP000199012">
    <property type="component" value="Unassembled WGS sequence"/>
</dbReference>
<keyword evidence="1" id="KW-0812">Transmembrane</keyword>
<dbReference type="EMBL" id="FOKA01000004">
    <property type="protein sequence ID" value="SFA95176.1"/>
    <property type="molecule type" value="Genomic_DNA"/>
</dbReference>
<gene>
    <name evidence="2" type="ORF">SAMN05421867_10475</name>
</gene>
<keyword evidence="1" id="KW-0472">Membrane</keyword>
<dbReference type="STRING" id="988821.SAMN05421867_10475"/>
<keyword evidence="3" id="KW-1185">Reference proteome</keyword>
<proteinExistence type="predicted"/>
<dbReference type="AlphaFoldDB" id="A0A1I0X484"/>
<feature type="transmembrane region" description="Helical" evidence="1">
    <location>
        <begin position="940"/>
        <end position="964"/>
    </location>
</feature>
<reference evidence="2 3" key="1">
    <citation type="submission" date="2016-10" db="EMBL/GenBank/DDBJ databases">
        <authorList>
            <person name="de Groot N.N."/>
        </authorList>
    </citation>
    <scope>NUCLEOTIDE SEQUENCE [LARGE SCALE GENOMIC DNA]</scope>
    <source>
        <strain evidence="2 3">CGMCC 4.6945</strain>
    </source>
</reference>
<keyword evidence="1" id="KW-1133">Transmembrane helix</keyword>
<name>A0A1I0X484_9CELL</name>
<sequence length="967" mass="101493">MTIRAGLTSHVLEHALRSGEAVDVRGLSEGSRILSADLLQRVLTEPGTQPSPFGLTLVGAVIQGSFNLANRRVAHPVRLHGCIFSDSITIEGARFDGDLHLRQSRLLAQNGHPFALLAEAVEVAGSLRLDNIFVHRGALLLGYSEISGQLALNDAAIWGSSDEGVAVDLQGSRVQDGFFMRKTTLVGGALRIQEAHFSRAADFSGSWINSRGDATAAIIGDGLKVDGHLVASDLRSEHGPVDLTGVECSRQVRLDRMIVNGPEDQAFSVALDRARVGGDLDLTGIRGMGSVTAESCRVEGKALFNSIALAHGSISVSGGRFAGTLEAQKVSLPKGHLDASYAHVGPTLAIGGDLHQNLAGDSVDARHIDVIGRVVLSSLKSSGAVQFGRAKIGALLQAEDLHLGKGGAGGPSMDMEQASIVGGAYFGASCNLTGPLRARNASIGALMQFSPWTRFGAGPNGVAIECSGLRLQGDFAARHIVCEGGLVADGARLDGDFDLQGATIGLVGSESRQGIRIEGAAIEGSILLAACRVIWGALRLTATRVGGQISGDSETIIKAADNSDLSILLNRCVVGGGIFFSGLRAEGGTSDLGHAEVMGPMHLEGGHYGRLLLDGCVAGGDVLLNEVRCLEGLSLRAMRVEGSIVLRDAKIWSRNENDDAVSADRCHVQGDLDLSGLRTAGERVSLRESVVVGSVAFVSVTTVWRSPAKESLDPAWRNFGTGDGIALGMVDFRHGSAKTLIFDSELAAPGGAPYAIDLTGVSTQDVFGFLMRDWNSAINFIRSTQQPNGALEVSETFARLFTSGGRPEQARRLLEVSEARRRGRSLWAVVLRVTTGFGHYPFRAALLTVLLLALMSGVAFVGRSHFVPTNVITSAVDAGAADPVLVAGQTPIVSSERCSDSYPCFNAFFYAVDATVPAIGGRQAEYWRIDDTTTGQRLQLIFGVARAVVLGLAAIVAGGVAGLLKRG</sequence>
<organism evidence="2 3">
    <name type="scientific">Cellulomonas marina</name>
    <dbReference type="NCBI Taxonomy" id="988821"/>
    <lineage>
        <taxon>Bacteria</taxon>
        <taxon>Bacillati</taxon>
        <taxon>Actinomycetota</taxon>
        <taxon>Actinomycetes</taxon>
        <taxon>Micrococcales</taxon>
        <taxon>Cellulomonadaceae</taxon>
        <taxon>Cellulomonas</taxon>
    </lineage>
</organism>
<evidence type="ECO:0000313" key="2">
    <source>
        <dbReference type="EMBL" id="SFA95176.1"/>
    </source>
</evidence>
<protein>
    <recommendedName>
        <fullName evidence="4">Membrane-associated oxidoreductase</fullName>
    </recommendedName>
</protein>
<evidence type="ECO:0000256" key="1">
    <source>
        <dbReference type="SAM" id="Phobius"/>
    </source>
</evidence>